<name>A0A645IJV6_9ZZZZ</name>
<dbReference type="AlphaFoldDB" id="A0A645IJV6"/>
<sequence>MRYIHAEVVKGVHHPFKEYLAAEDIEVAFGVHPLPVDEWLHKFRFLYHHIDGQVAVDDLLRGRYTHRLRHGDGSDGVAGGRVPLEYRVRERE</sequence>
<protein>
    <submittedName>
        <fullName evidence="1">Uncharacterized protein</fullName>
    </submittedName>
</protein>
<reference evidence="1" key="1">
    <citation type="submission" date="2019-08" db="EMBL/GenBank/DDBJ databases">
        <authorList>
            <person name="Kucharzyk K."/>
            <person name="Murdoch R.W."/>
            <person name="Higgins S."/>
            <person name="Loffler F."/>
        </authorList>
    </citation>
    <scope>NUCLEOTIDE SEQUENCE</scope>
</reference>
<dbReference type="EMBL" id="VSSQ01115947">
    <property type="protein sequence ID" value="MPN51142.1"/>
    <property type="molecule type" value="Genomic_DNA"/>
</dbReference>
<gene>
    <name evidence="1" type="ORF">SDC9_198784</name>
</gene>
<organism evidence="1">
    <name type="scientific">bioreactor metagenome</name>
    <dbReference type="NCBI Taxonomy" id="1076179"/>
    <lineage>
        <taxon>unclassified sequences</taxon>
        <taxon>metagenomes</taxon>
        <taxon>ecological metagenomes</taxon>
    </lineage>
</organism>
<accession>A0A645IJV6</accession>
<proteinExistence type="predicted"/>
<evidence type="ECO:0000313" key="1">
    <source>
        <dbReference type="EMBL" id="MPN51142.1"/>
    </source>
</evidence>
<comment type="caution">
    <text evidence="1">The sequence shown here is derived from an EMBL/GenBank/DDBJ whole genome shotgun (WGS) entry which is preliminary data.</text>
</comment>